<dbReference type="EMBL" id="QSHU01000014">
    <property type="protein sequence ID" value="RHC38591.1"/>
    <property type="molecule type" value="Genomic_DNA"/>
</dbReference>
<dbReference type="InterPro" id="IPR013215">
    <property type="entry name" value="Cbl-indep_Met_Synth_N"/>
</dbReference>
<dbReference type="Gene3D" id="3.20.20.210">
    <property type="match status" value="1"/>
</dbReference>
<gene>
    <name evidence="3" type="ORF">DW848_10565</name>
    <name evidence="2" type="ORF">DWV45_04240</name>
</gene>
<name>A0A413DPX9_9FIRM</name>
<dbReference type="InterPro" id="IPR038071">
    <property type="entry name" value="UROD/MetE-like_sf"/>
</dbReference>
<dbReference type="GO" id="GO:0008652">
    <property type="term" value="P:amino acid biosynthetic process"/>
    <property type="evidence" value="ECO:0007669"/>
    <property type="project" value="InterPro"/>
</dbReference>
<sequence>MIDIIEISHYYICENAQLEYFIHRKNLYQTHDFIEGKQTSLLIEKYGFPKDELLFAGLVNGKNIWKNHYARTLEVLDELKKKGINTVLSHRQRM</sequence>
<accession>A0A413DPX9</accession>
<dbReference type="RefSeq" id="WP_118326491.1">
    <property type="nucleotide sequence ID" value="NZ_QSHU01000014.1"/>
</dbReference>
<dbReference type="GO" id="GO:0008270">
    <property type="term" value="F:zinc ion binding"/>
    <property type="evidence" value="ECO:0007669"/>
    <property type="project" value="InterPro"/>
</dbReference>
<dbReference type="Proteomes" id="UP000286104">
    <property type="component" value="Unassembled WGS sequence"/>
</dbReference>
<protein>
    <recommendedName>
        <fullName evidence="1">Cobalamin-independent methionine synthase MetE N-terminal domain-containing protein</fullName>
    </recommendedName>
</protein>
<evidence type="ECO:0000313" key="2">
    <source>
        <dbReference type="EMBL" id="RGW88679.1"/>
    </source>
</evidence>
<evidence type="ECO:0000313" key="5">
    <source>
        <dbReference type="Proteomes" id="UP000286104"/>
    </source>
</evidence>
<proteinExistence type="predicted"/>
<dbReference type="AlphaFoldDB" id="A0A413DPX9"/>
<evidence type="ECO:0000259" key="1">
    <source>
        <dbReference type="Pfam" id="PF08267"/>
    </source>
</evidence>
<dbReference type="Pfam" id="PF08267">
    <property type="entry name" value="Meth_synt_1"/>
    <property type="match status" value="1"/>
</dbReference>
<dbReference type="Proteomes" id="UP000283683">
    <property type="component" value="Unassembled WGS sequence"/>
</dbReference>
<dbReference type="GO" id="GO:0003871">
    <property type="term" value="F:5-methyltetrahydropteroyltriglutamate-homocysteine S-methyltransferase activity"/>
    <property type="evidence" value="ECO:0007669"/>
    <property type="project" value="InterPro"/>
</dbReference>
<feature type="domain" description="Cobalamin-independent methionine synthase MetE N-terminal" evidence="1">
    <location>
        <begin position="31"/>
        <end position="82"/>
    </location>
</feature>
<organism evidence="2 4">
    <name type="scientific">Agathobacter rectalis</name>
    <dbReference type="NCBI Taxonomy" id="39491"/>
    <lineage>
        <taxon>Bacteria</taxon>
        <taxon>Bacillati</taxon>
        <taxon>Bacillota</taxon>
        <taxon>Clostridia</taxon>
        <taxon>Lachnospirales</taxon>
        <taxon>Lachnospiraceae</taxon>
        <taxon>Agathobacter</taxon>
    </lineage>
</organism>
<dbReference type="EMBL" id="QSAZ01000003">
    <property type="protein sequence ID" value="RGW88679.1"/>
    <property type="molecule type" value="Genomic_DNA"/>
</dbReference>
<evidence type="ECO:0000313" key="3">
    <source>
        <dbReference type="EMBL" id="RHC38591.1"/>
    </source>
</evidence>
<comment type="caution">
    <text evidence="2">The sequence shown here is derived from an EMBL/GenBank/DDBJ whole genome shotgun (WGS) entry which is preliminary data.</text>
</comment>
<evidence type="ECO:0000313" key="4">
    <source>
        <dbReference type="Proteomes" id="UP000283683"/>
    </source>
</evidence>
<reference evidence="4 5" key="1">
    <citation type="submission" date="2018-08" db="EMBL/GenBank/DDBJ databases">
        <title>A genome reference for cultivated species of the human gut microbiota.</title>
        <authorList>
            <person name="Zou Y."/>
            <person name="Xue W."/>
            <person name="Luo G."/>
        </authorList>
    </citation>
    <scope>NUCLEOTIDE SEQUENCE [LARGE SCALE GENOMIC DNA]</scope>
    <source>
        <strain evidence="2 4">AF06-19</strain>
        <strain evidence="3 5">AM36-3AA</strain>
    </source>
</reference>